<evidence type="ECO:0000259" key="1">
    <source>
        <dbReference type="Pfam" id="PF04909"/>
    </source>
</evidence>
<dbReference type="InterPro" id="IPR006680">
    <property type="entry name" value="Amidohydro-rel"/>
</dbReference>
<dbReference type="EMBL" id="BAAANO010000025">
    <property type="protein sequence ID" value="GAA2012535.1"/>
    <property type="molecule type" value="Genomic_DNA"/>
</dbReference>
<dbReference type="PANTHER" id="PTHR35563:SF2">
    <property type="entry name" value="BARREL METAL-DEPENDENT HYDROLASE, PUTATIVE (AFU_ORTHOLOGUE AFUA_1G16240)-RELATED"/>
    <property type="match status" value="1"/>
</dbReference>
<sequence>MAAHLSPGTGSLFDAPTDGPGDHHAHVFAANVAGTPHPRYVPDYDATVAEYFAQLDMHGLSWGTLVQPSFLGTDNSMLLAALADHPDRLRGVAVLDGEDPRRTCPDIADWHARGVRGVRLNLLGSTGPDLSRPAWQTFLDDMAAHGWHLELQIPPEAWATWVPILADVPCRVVIDHLGLPESVDAVPGHPLLALAVLPHVWVKASGSYRCGPGAARAMYEALCSAGTDRLVPGSDRPHTRFEGRATGAWEFFGAGEFFDAGE</sequence>
<organism evidence="2 3">
    <name type="scientific">Brevibacterium samyangense</name>
    <dbReference type="NCBI Taxonomy" id="366888"/>
    <lineage>
        <taxon>Bacteria</taxon>
        <taxon>Bacillati</taxon>
        <taxon>Actinomycetota</taxon>
        <taxon>Actinomycetes</taxon>
        <taxon>Micrococcales</taxon>
        <taxon>Brevibacteriaceae</taxon>
        <taxon>Brevibacterium</taxon>
    </lineage>
</organism>
<proteinExistence type="predicted"/>
<gene>
    <name evidence="2" type="ORF">GCM10009755_25080</name>
</gene>
<name>A0ABP5EZL2_9MICO</name>
<dbReference type="PANTHER" id="PTHR35563">
    <property type="entry name" value="BARREL METAL-DEPENDENT HYDROLASE, PUTATIVE (AFU_ORTHOLOGUE AFUA_1G16240)-RELATED"/>
    <property type="match status" value="1"/>
</dbReference>
<evidence type="ECO:0000313" key="3">
    <source>
        <dbReference type="Proteomes" id="UP001500755"/>
    </source>
</evidence>
<reference evidence="3" key="1">
    <citation type="journal article" date="2019" name="Int. J. Syst. Evol. Microbiol.">
        <title>The Global Catalogue of Microorganisms (GCM) 10K type strain sequencing project: providing services to taxonomists for standard genome sequencing and annotation.</title>
        <authorList>
            <consortium name="The Broad Institute Genomics Platform"/>
            <consortium name="The Broad Institute Genome Sequencing Center for Infectious Disease"/>
            <person name="Wu L."/>
            <person name="Ma J."/>
        </authorList>
    </citation>
    <scope>NUCLEOTIDE SEQUENCE [LARGE SCALE GENOMIC DNA]</scope>
    <source>
        <strain evidence="3">JCM 14546</strain>
    </source>
</reference>
<dbReference type="Pfam" id="PF04909">
    <property type="entry name" value="Amidohydro_2"/>
    <property type="match status" value="1"/>
</dbReference>
<dbReference type="InterPro" id="IPR052358">
    <property type="entry name" value="Aro_Compnd_Degr_Hydrolases"/>
</dbReference>
<evidence type="ECO:0000313" key="2">
    <source>
        <dbReference type="EMBL" id="GAA2012535.1"/>
    </source>
</evidence>
<dbReference type="InterPro" id="IPR032466">
    <property type="entry name" value="Metal_Hydrolase"/>
</dbReference>
<dbReference type="SUPFAM" id="SSF51556">
    <property type="entry name" value="Metallo-dependent hydrolases"/>
    <property type="match status" value="1"/>
</dbReference>
<comment type="caution">
    <text evidence="2">The sequence shown here is derived from an EMBL/GenBank/DDBJ whole genome shotgun (WGS) entry which is preliminary data.</text>
</comment>
<dbReference type="Proteomes" id="UP001500755">
    <property type="component" value="Unassembled WGS sequence"/>
</dbReference>
<protein>
    <submittedName>
        <fullName evidence="2">Amidohydrolase family protein</fullName>
    </submittedName>
</protein>
<feature type="domain" description="Amidohydrolase-related" evidence="1">
    <location>
        <begin position="22"/>
        <end position="253"/>
    </location>
</feature>
<keyword evidence="3" id="KW-1185">Reference proteome</keyword>
<accession>A0ABP5EZL2</accession>
<dbReference type="RefSeq" id="WP_344310192.1">
    <property type="nucleotide sequence ID" value="NZ_BAAANO010000025.1"/>
</dbReference>
<dbReference type="Gene3D" id="3.20.20.140">
    <property type="entry name" value="Metal-dependent hydrolases"/>
    <property type="match status" value="1"/>
</dbReference>